<reference evidence="1 2" key="1">
    <citation type="journal article" date="2015" name="Int. J. Syst. Evol. Microbiol.">
        <title>Erythrobacter atlanticus sp. nov., a bacterium from ocean sediment able to degrade polycyclic aromatic hydrocarbons.</title>
        <authorList>
            <person name="Zhuang L."/>
            <person name="Liu Y."/>
            <person name="Wang L."/>
            <person name="Wang W."/>
            <person name="Shao Z."/>
        </authorList>
    </citation>
    <scope>NUCLEOTIDE SEQUENCE [LARGE SCALE GENOMIC DNA]</scope>
    <source>
        <strain evidence="2">s21-N3</strain>
    </source>
</reference>
<gene>
    <name evidence="1" type="ORF">CP97_08150</name>
</gene>
<dbReference type="EMBL" id="CP011310">
    <property type="protein sequence ID" value="AKQ42001.2"/>
    <property type="molecule type" value="Genomic_DNA"/>
</dbReference>
<protein>
    <recommendedName>
        <fullName evidence="3">Haem-binding uptake Tiki superfamily ChaN domain-containing protein</fullName>
    </recommendedName>
</protein>
<dbReference type="KEGG" id="ery:CP97_08150"/>
<dbReference type="STRING" id="1648404.CP97_08150"/>
<evidence type="ECO:0000313" key="1">
    <source>
        <dbReference type="EMBL" id="AKQ42001.2"/>
    </source>
</evidence>
<evidence type="ECO:0008006" key="3">
    <source>
        <dbReference type="Google" id="ProtNLM"/>
    </source>
</evidence>
<dbReference type="Proteomes" id="UP000059113">
    <property type="component" value="Chromosome"/>
</dbReference>
<dbReference type="RefSeq" id="WP_063612396.1">
    <property type="nucleotide sequence ID" value="NZ_CP011310.1"/>
</dbReference>
<dbReference type="OrthoDB" id="1409169at2"/>
<evidence type="ECO:0000313" key="2">
    <source>
        <dbReference type="Proteomes" id="UP000059113"/>
    </source>
</evidence>
<accession>A0A0H4VGP2</accession>
<reference evidence="2" key="2">
    <citation type="submission" date="2015-04" db="EMBL/GenBank/DDBJ databases">
        <title>The complete genome sequence of Erythrobacter sp. s21-N3.</title>
        <authorList>
            <person name="Zhuang L."/>
            <person name="Liu Y."/>
            <person name="Shao Z."/>
        </authorList>
    </citation>
    <scope>NUCLEOTIDE SEQUENCE [LARGE SCALE GENOMIC DNA]</scope>
    <source>
        <strain evidence="2">s21-N3</strain>
    </source>
</reference>
<proteinExistence type="predicted"/>
<keyword evidence="2" id="KW-1185">Reference proteome</keyword>
<sequence length="274" mass="29970">MPAGWHDVAERQPRFVVFGELHGTEQGPRFVGSLACALAMHDERILVAIEQSATDNETLQTAWMAPRHEFAQALVGIGWAGRSDGVASEAMFDMISDLHTLKEQGLPIDIVAFNGMRDEEQYRRFADLPGQGPHEAAQAENIEDAASAGGYDRVLVLVGNFHARTQPLDSRGIVVDPMARRLSQYGEVVSLNMRYGDGTSWNCLLKQDVVTELGQPVRDEDIECGAHDTSGNAAFAREPFIEVYSTSGQQEAASYDGYFWVGPISASPPKVSDE</sequence>
<organism evidence="1 2">
    <name type="scientific">Aurantiacibacter atlanticus</name>
    <dbReference type="NCBI Taxonomy" id="1648404"/>
    <lineage>
        <taxon>Bacteria</taxon>
        <taxon>Pseudomonadati</taxon>
        <taxon>Pseudomonadota</taxon>
        <taxon>Alphaproteobacteria</taxon>
        <taxon>Sphingomonadales</taxon>
        <taxon>Erythrobacteraceae</taxon>
        <taxon>Aurantiacibacter</taxon>
    </lineage>
</organism>
<name>A0A0H4VGP2_9SPHN</name>
<dbReference type="AlphaFoldDB" id="A0A0H4VGP2"/>